<feature type="signal peptide" evidence="1">
    <location>
        <begin position="1"/>
        <end position="18"/>
    </location>
</feature>
<dbReference type="RefSeq" id="XP_003842894.1">
    <property type="nucleotide sequence ID" value="XM_003842846.1"/>
</dbReference>
<feature type="chain" id="PRO_5019815568" evidence="1">
    <location>
        <begin position="19"/>
        <end position="120"/>
    </location>
</feature>
<proteinExistence type="predicted"/>
<reference evidence="2" key="1">
    <citation type="submission" date="2018-09" db="EMBL/GenBank/DDBJ databases">
        <authorList>
            <person name="Balesdent M.-H."/>
            <person name="Degrave A."/>
            <person name="Petit Y."/>
            <person name="Fudal I."/>
        </authorList>
    </citation>
    <scope>NUCLEOTIDE SEQUENCE</scope>
</reference>
<reference evidence="2" key="2">
    <citation type="journal article" date="2019" name="New Phytol.">
        <title>A two genes - for - one gene interaction between Leptosphaeria maculans Brassica napus.</title>
        <authorList>
            <person name="Petit-Houdenot Y."/>
            <person name="Degrave A."/>
            <person name="Meyer M."/>
            <person name="Blaise F."/>
            <person name="Ollivier B."/>
            <person name="Marais C.L."/>
            <person name="Jauneau A."/>
            <person name="Audran C."/>
            <person name="Rivas S."/>
            <person name="Veneault-Fourrey C."/>
            <person name="Brun H."/>
            <person name="Rouxel T."/>
            <person name="Fudal I."/>
            <person name="Balesdent M.H."/>
        </authorList>
    </citation>
    <scope>NUCLEOTIDE SEQUENCE</scope>
</reference>
<evidence type="ECO:0000313" key="2">
    <source>
        <dbReference type="EMBL" id="QBL54612.1"/>
    </source>
</evidence>
<protein>
    <submittedName>
        <fullName evidence="2">AvrLm10A</fullName>
    </submittedName>
</protein>
<accession>A0A482ATC4</accession>
<dbReference type="OMA" id="DNELWIP"/>
<dbReference type="EMBL" id="MH996463">
    <property type="protein sequence ID" value="QBL54612.1"/>
    <property type="molecule type" value="Genomic_DNA"/>
</dbReference>
<organism evidence="2">
    <name type="scientific">Leptosphaeria maculans</name>
    <name type="common">Blackleg fungus</name>
    <name type="synonym">Phoma lingam</name>
    <dbReference type="NCBI Taxonomy" id="5022"/>
    <lineage>
        <taxon>Eukaryota</taxon>
        <taxon>Fungi</taxon>
        <taxon>Dikarya</taxon>
        <taxon>Ascomycota</taxon>
        <taxon>Pezizomycotina</taxon>
        <taxon>Dothideomycetes</taxon>
        <taxon>Pleosporomycetidae</taxon>
        <taxon>Pleosporales</taxon>
        <taxon>Pleosporineae</taxon>
        <taxon>Leptosphaeriaceae</taxon>
        <taxon>Plenodomus</taxon>
        <taxon>Plenodomus lingam/Leptosphaeria maculans species complex</taxon>
    </lineage>
</organism>
<gene>
    <name evidence="2" type="primary">AvrLm10A</name>
</gene>
<keyword evidence="1" id="KW-0732">Signal</keyword>
<evidence type="ECO:0000256" key="1">
    <source>
        <dbReference type="SAM" id="SignalP"/>
    </source>
</evidence>
<dbReference type="AlphaFoldDB" id="A0A482ATC4"/>
<name>A0A482ATC4_LEPMC</name>
<sequence>MHFMVLPLVASFLRLSFADLHDFCACQYGTNSRVDMAATALVAFNCGNPYTFAQAKDQFWIGRHSGPGPRFQGAFLKAETGRIDGDKFHNACLEDSGGASTCFNCGSIQENTDGSIICLR</sequence>